<evidence type="ECO:0000256" key="2">
    <source>
        <dbReference type="ARBA" id="ARBA00010044"/>
    </source>
</evidence>
<keyword evidence="10" id="KW-0482">Metalloprotease</keyword>
<evidence type="ECO:0000256" key="1">
    <source>
        <dbReference type="ARBA" id="ARBA00001947"/>
    </source>
</evidence>
<evidence type="ECO:0000256" key="11">
    <source>
        <dbReference type="SAM" id="MobiDB-lite"/>
    </source>
</evidence>
<keyword evidence="6" id="KW-0547">Nucleotide-binding</keyword>
<dbReference type="Pfam" id="PF01434">
    <property type="entry name" value="Peptidase_M41"/>
    <property type="match status" value="1"/>
</dbReference>
<dbReference type="GO" id="GO:0006508">
    <property type="term" value="P:proteolysis"/>
    <property type="evidence" value="ECO:0007669"/>
    <property type="project" value="UniProtKB-KW"/>
</dbReference>
<keyword evidence="4" id="KW-0645">Protease</keyword>
<keyword evidence="7" id="KW-0378">Hydrolase</keyword>
<evidence type="ECO:0000259" key="12">
    <source>
        <dbReference type="SMART" id="SM00382"/>
    </source>
</evidence>
<dbReference type="Pfam" id="PF00004">
    <property type="entry name" value="AAA"/>
    <property type="match status" value="1"/>
</dbReference>
<dbReference type="AlphaFoldDB" id="C1FGR9"/>
<dbReference type="PANTHER" id="PTHR23076:SF56">
    <property type="entry name" value="INACTIVE ATP-DEPENDENT ZINC METALLOPROTEASE FTSHI 2, CHLOROPLASTIC-RELATED"/>
    <property type="match status" value="1"/>
</dbReference>
<dbReference type="GO" id="GO:0045037">
    <property type="term" value="P:protein import into chloroplast stroma"/>
    <property type="evidence" value="ECO:0007669"/>
    <property type="project" value="TreeGrafter"/>
</dbReference>
<dbReference type="InterPro" id="IPR003593">
    <property type="entry name" value="AAA+_ATPase"/>
</dbReference>
<dbReference type="STRING" id="296587.C1FGR9"/>
<evidence type="ECO:0000313" key="13">
    <source>
        <dbReference type="EMBL" id="ACO69310.1"/>
    </source>
</evidence>
<dbReference type="SUPFAM" id="SSF140990">
    <property type="entry name" value="FtsH protease domain-like"/>
    <property type="match status" value="1"/>
</dbReference>
<dbReference type="Pfam" id="PF17862">
    <property type="entry name" value="AAA_lid_3"/>
    <property type="match status" value="1"/>
</dbReference>
<proteinExistence type="inferred from homology"/>
<evidence type="ECO:0000256" key="9">
    <source>
        <dbReference type="ARBA" id="ARBA00022840"/>
    </source>
</evidence>
<feature type="region of interest" description="Disordered" evidence="11">
    <location>
        <begin position="489"/>
        <end position="509"/>
    </location>
</feature>
<keyword evidence="9" id="KW-0067">ATP-binding</keyword>
<accession>C1FGR9</accession>
<dbReference type="FunFam" id="3.40.50.300:FF:000001">
    <property type="entry name" value="ATP-dependent zinc metalloprotease FtsH"/>
    <property type="match status" value="1"/>
</dbReference>
<dbReference type="OrthoDB" id="1413014at2759"/>
<sequence length="509" mass="55974">MRDESQVVKFSDVAGIGDAKIELAEIVDFFRKPEKFKASGAKVPKGVMLTGPPGCGKTLLARAVAGESGATFFSLTASEFVEMFVGVGAARVRDLFSQAKKQAPSIIFIDELDAIGRPRGAGGSGNDERDQTLNQLLVELDGFGSDSGVVCIAATNRIDVLDKALVRAGRFDRKITVQPPTREGRLQILKVHVRGKPLADDVDLEDLAYEMNGFTGAIIANVVNTACLAAAREGRDDICQANFDAAVEAEQLGKILPVYRGEENERRIARVHAGCAVATAILLRDVCKVNFATITPRETNMDGCVALKDFPEVERPNAMTRAIIQRHLRSCFVPQLAEEEHYGFDDLSAAAAPYTARAREIAAMMVTAAGMSFDGSQLNYVPTVDQYEVKDFLRTEAVEMLIRSTTPDKYYQSDIEAREMMEMEHRAARRFVRRQKAAIDAVTAALVEHKTVDWDMMSGILEEHAVPEPEFEEEIGKVWVSPEDRERLVPSTREMPEGAVPATNEWIET</sequence>
<dbReference type="RefSeq" id="XP_002508052.1">
    <property type="nucleotide sequence ID" value="XM_002508006.1"/>
</dbReference>
<dbReference type="InterPro" id="IPR003959">
    <property type="entry name" value="ATPase_AAA_core"/>
</dbReference>
<dbReference type="InterPro" id="IPR041569">
    <property type="entry name" value="AAA_lid_3"/>
</dbReference>
<dbReference type="GO" id="GO:0004176">
    <property type="term" value="F:ATP-dependent peptidase activity"/>
    <property type="evidence" value="ECO:0007669"/>
    <property type="project" value="InterPro"/>
</dbReference>
<dbReference type="InterPro" id="IPR027417">
    <property type="entry name" value="P-loop_NTPase"/>
</dbReference>
<dbReference type="GO" id="GO:0016887">
    <property type="term" value="F:ATP hydrolysis activity"/>
    <property type="evidence" value="ECO:0007669"/>
    <property type="project" value="InterPro"/>
</dbReference>
<dbReference type="InParanoid" id="C1FGR9"/>
<evidence type="ECO:0000256" key="5">
    <source>
        <dbReference type="ARBA" id="ARBA00022723"/>
    </source>
</evidence>
<dbReference type="OMA" id="NIMREGR"/>
<dbReference type="GO" id="GO:0004222">
    <property type="term" value="F:metalloendopeptidase activity"/>
    <property type="evidence" value="ECO:0007669"/>
    <property type="project" value="InterPro"/>
</dbReference>
<dbReference type="CDD" id="cd19501">
    <property type="entry name" value="RecA-like_FtsH"/>
    <property type="match status" value="1"/>
</dbReference>
<evidence type="ECO:0000256" key="6">
    <source>
        <dbReference type="ARBA" id="ARBA00022741"/>
    </source>
</evidence>
<dbReference type="InterPro" id="IPR000642">
    <property type="entry name" value="Peptidase_M41"/>
</dbReference>
<feature type="domain" description="AAA+ ATPase" evidence="12">
    <location>
        <begin position="43"/>
        <end position="181"/>
    </location>
</feature>
<dbReference type="KEGG" id="mis:MICPUN_94954"/>
<dbReference type="Gene3D" id="3.40.50.300">
    <property type="entry name" value="P-loop containing nucleotide triphosphate hydrolases"/>
    <property type="match status" value="1"/>
</dbReference>
<dbReference type="GeneID" id="8245964"/>
<evidence type="ECO:0000256" key="10">
    <source>
        <dbReference type="ARBA" id="ARBA00023049"/>
    </source>
</evidence>
<keyword evidence="5" id="KW-0479">Metal-binding</keyword>
<gene>
    <name evidence="13" type="ORF">MICPUN_94954</name>
</gene>
<dbReference type="GO" id="GO:0009507">
    <property type="term" value="C:chloroplast"/>
    <property type="evidence" value="ECO:0007669"/>
    <property type="project" value="TreeGrafter"/>
</dbReference>
<evidence type="ECO:0000313" key="14">
    <source>
        <dbReference type="Proteomes" id="UP000002009"/>
    </source>
</evidence>
<dbReference type="GO" id="GO:0046872">
    <property type="term" value="F:metal ion binding"/>
    <property type="evidence" value="ECO:0007669"/>
    <property type="project" value="UniProtKB-KW"/>
</dbReference>
<dbReference type="eggNOG" id="KOG0731">
    <property type="taxonomic scope" value="Eukaryota"/>
</dbReference>
<dbReference type="Gene3D" id="1.20.58.760">
    <property type="entry name" value="Peptidase M41"/>
    <property type="match status" value="1"/>
</dbReference>
<evidence type="ECO:0000256" key="7">
    <source>
        <dbReference type="ARBA" id="ARBA00022801"/>
    </source>
</evidence>
<protein>
    <recommendedName>
        <fullName evidence="12">AAA+ ATPase domain-containing protein</fullName>
    </recommendedName>
</protein>
<evidence type="ECO:0000256" key="8">
    <source>
        <dbReference type="ARBA" id="ARBA00022833"/>
    </source>
</evidence>
<dbReference type="PANTHER" id="PTHR23076">
    <property type="entry name" value="METALLOPROTEASE M41 FTSH"/>
    <property type="match status" value="1"/>
</dbReference>
<comment type="similarity">
    <text evidence="2">In the C-terminal section; belongs to the peptidase M41 family.</text>
</comment>
<evidence type="ECO:0000256" key="3">
    <source>
        <dbReference type="ARBA" id="ARBA00010550"/>
    </source>
</evidence>
<dbReference type="Proteomes" id="UP000002009">
    <property type="component" value="Chromosome 8"/>
</dbReference>
<keyword evidence="14" id="KW-1185">Reference proteome</keyword>
<comment type="similarity">
    <text evidence="3">In the N-terminal section; belongs to the AAA ATPase family.</text>
</comment>
<dbReference type="EMBL" id="CP001575">
    <property type="protein sequence ID" value="ACO69310.1"/>
    <property type="molecule type" value="Genomic_DNA"/>
</dbReference>
<dbReference type="InterPro" id="IPR037219">
    <property type="entry name" value="Peptidase_M41-like"/>
</dbReference>
<reference evidence="13 14" key="1">
    <citation type="journal article" date="2009" name="Science">
        <title>Green evolution and dynamic adaptations revealed by genomes of the marine picoeukaryotes Micromonas.</title>
        <authorList>
            <person name="Worden A.Z."/>
            <person name="Lee J.H."/>
            <person name="Mock T."/>
            <person name="Rouze P."/>
            <person name="Simmons M.P."/>
            <person name="Aerts A.L."/>
            <person name="Allen A.E."/>
            <person name="Cuvelier M.L."/>
            <person name="Derelle E."/>
            <person name="Everett M.V."/>
            <person name="Foulon E."/>
            <person name="Grimwood J."/>
            <person name="Gundlach H."/>
            <person name="Henrissat B."/>
            <person name="Napoli C."/>
            <person name="McDonald S.M."/>
            <person name="Parker M.S."/>
            <person name="Rombauts S."/>
            <person name="Salamov A."/>
            <person name="Von Dassow P."/>
            <person name="Badger J.H."/>
            <person name="Coutinho P.M."/>
            <person name="Demir E."/>
            <person name="Dubchak I."/>
            <person name="Gentemann C."/>
            <person name="Eikrem W."/>
            <person name="Gready J.E."/>
            <person name="John U."/>
            <person name="Lanier W."/>
            <person name="Lindquist E.A."/>
            <person name="Lucas S."/>
            <person name="Mayer K.F."/>
            <person name="Moreau H."/>
            <person name="Not F."/>
            <person name="Otillar R."/>
            <person name="Panaud O."/>
            <person name="Pangilinan J."/>
            <person name="Paulsen I."/>
            <person name="Piegu B."/>
            <person name="Poliakov A."/>
            <person name="Robbens S."/>
            <person name="Schmutz J."/>
            <person name="Toulza E."/>
            <person name="Wyss T."/>
            <person name="Zelensky A."/>
            <person name="Zhou K."/>
            <person name="Armbrust E.V."/>
            <person name="Bhattacharya D."/>
            <person name="Goodenough U.W."/>
            <person name="Van de Peer Y."/>
            <person name="Grigoriev I.V."/>
        </authorList>
    </citation>
    <scope>NUCLEOTIDE SEQUENCE [LARGE SCALE GENOMIC DNA]</scope>
    <source>
        <strain evidence="14">RCC299 / NOUM17</strain>
    </source>
</reference>
<keyword evidence="8" id="KW-0862">Zinc</keyword>
<dbReference type="GO" id="GO:0005524">
    <property type="term" value="F:ATP binding"/>
    <property type="evidence" value="ECO:0007669"/>
    <property type="project" value="UniProtKB-KW"/>
</dbReference>
<evidence type="ECO:0000256" key="4">
    <source>
        <dbReference type="ARBA" id="ARBA00022670"/>
    </source>
</evidence>
<dbReference type="SUPFAM" id="SSF52540">
    <property type="entry name" value="P-loop containing nucleoside triphosphate hydrolases"/>
    <property type="match status" value="1"/>
</dbReference>
<organism evidence="13 14">
    <name type="scientific">Micromonas commoda (strain RCC299 / NOUM17 / CCMP2709)</name>
    <name type="common">Picoplanktonic green alga</name>
    <dbReference type="NCBI Taxonomy" id="296587"/>
    <lineage>
        <taxon>Eukaryota</taxon>
        <taxon>Viridiplantae</taxon>
        <taxon>Chlorophyta</taxon>
        <taxon>Mamiellophyceae</taxon>
        <taxon>Mamiellales</taxon>
        <taxon>Mamiellaceae</taxon>
        <taxon>Micromonas</taxon>
    </lineage>
</organism>
<dbReference type="Gene3D" id="1.10.8.60">
    <property type="match status" value="1"/>
</dbReference>
<comment type="cofactor">
    <cofactor evidence="1">
        <name>Zn(2+)</name>
        <dbReference type="ChEBI" id="CHEBI:29105"/>
    </cofactor>
</comment>
<dbReference type="SMART" id="SM00382">
    <property type="entry name" value="AAA"/>
    <property type="match status" value="1"/>
</dbReference>
<name>C1FGR9_MICCC</name>